<proteinExistence type="predicted"/>
<dbReference type="Pfam" id="PF00694">
    <property type="entry name" value="Aconitase_C"/>
    <property type="match status" value="1"/>
</dbReference>
<gene>
    <name evidence="2" type="ORF">Tci_514781</name>
</gene>
<organism evidence="2">
    <name type="scientific">Tanacetum cinerariifolium</name>
    <name type="common">Dalmatian daisy</name>
    <name type="synonym">Chrysanthemum cinerariifolium</name>
    <dbReference type="NCBI Taxonomy" id="118510"/>
    <lineage>
        <taxon>Eukaryota</taxon>
        <taxon>Viridiplantae</taxon>
        <taxon>Streptophyta</taxon>
        <taxon>Embryophyta</taxon>
        <taxon>Tracheophyta</taxon>
        <taxon>Spermatophyta</taxon>
        <taxon>Magnoliopsida</taxon>
        <taxon>eudicotyledons</taxon>
        <taxon>Gunneridae</taxon>
        <taxon>Pentapetalae</taxon>
        <taxon>asterids</taxon>
        <taxon>campanulids</taxon>
        <taxon>Asterales</taxon>
        <taxon>Asteraceae</taxon>
        <taxon>Asteroideae</taxon>
        <taxon>Anthemideae</taxon>
        <taxon>Anthemidinae</taxon>
        <taxon>Tanacetum</taxon>
    </lineage>
</organism>
<sequence>CIIIALRLQWTCTNIRRTIYVFDTIVLTGAEHGKHGSGSARDWAAKDATPLGTKAAIAKSFEISRCSDLVGMGIIPLCFEAGEDADNLKLTDRER</sequence>
<accession>A0A699IDK9</accession>
<evidence type="ECO:0000313" key="2">
    <source>
        <dbReference type="EMBL" id="GEZ42808.1"/>
    </source>
</evidence>
<dbReference type="GO" id="GO:0016836">
    <property type="term" value="F:hydro-lyase activity"/>
    <property type="evidence" value="ECO:0007669"/>
    <property type="project" value="UniProtKB-ARBA"/>
</dbReference>
<comment type="caution">
    <text evidence="2">The sequence shown here is derived from an EMBL/GenBank/DDBJ whole genome shotgun (WGS) entry which is preliminary data.</text>
</comment>
<protein>
    <submittedName>
        <fullName evidence="2">Aconitate hydratase, cytoplasmic</fullName>
    </submittedName>
</protein>
<reference evidence="2" key="1">
    <citation type="journal article" date="2019" name="Sci. Rep.">
        <title>Draft genome of Tanacetum cinerariifolium, the natural source of mosquito coil.</title>
        <authorList>
            <person name="Yamashiro T."/>
            <person name="Shiraishi A."/>
            <person name="Satake H."/>
            <person name="Nakayama K."/>
        </authorList>
    </citation>
    <scope>NUCLEOTIDE SEQUENCE</scope>
</reference>
<dbReference type="InterPro" id="IPR006249">
    <property type="entry name" value="Aconitase/IRP2"/>
</dbReference>
<dbReference type="PANTHER" id="PTHR11670">
    <property type="entry name" value="ACONITASE/IRON-RESPONSIVE ELEMENT FAMILY MEMBER"/>
    <property type="match status" value="1"/>
</dbReference>
<evidence type="ECO:0000259" key="1">
    <source>
        <dbReference type="Pfam" id="PF00694"/>
    </source>
</evidence>
<dbReference type="SUPFAM" id="SSF52016">
    <property type="entry name" value="LeuD/IlvD-like"/>
    <property type="match status" value="1"/>
</dbReference>
<feature type="non-terminal residue" evidence="2">
    <location>
        <position position="1"/>
    </location>
</feature>
<name>A0A699IDK9_TANCI</name>
<dbReference type="GO" id="GO:0043436">
    <property type="term" value="P:oxoacid metabolic process"/>
    <property type="evidence" value="ECO:0007669"/>
    <property type="project" value="UniProtKB-ARBA"/>
</dbReference>
<dbReference type="InterPro" id="IPR000573">
    <property type="entry name" value="AconitaseA/IPMdHydase_ssu_swvl"/>
</dbReference>
<dbReference type="InterPro" id="IPR015928">
    <property type="entry name" value="Aconitase/3IPM_dehydase_swvl"/>
</dbReference>
<dbReference type="Gene3D" id="3.20.19.10">
    <property type="entry name" value="Aconitase, domain 4"/>
    <property type="match status" value="1"/>
</dbReference>
<dbReference type="EMBL" id="BKCJ010277703">
    <property type="protein sequence ID" value="GEZ42808.1"/>
    <property type="molecule type" value="Genomic_DNA"/>
</dbReference>
<dbReference type="AlphaFoldDB" id="A0A699IDK9"/>
<feature type="domain" description="Aconitase A/isopropylmalate dehydratase small subunit swivel" evidence="1">
    <location>
        <begin position="25"/>
        <end position="80"/>
    </location>
</feature>